<dbReference type="GO" id="GO:0005886">
    <property type="term" value="C:plasma membrane"/>
    <property type="evidence" value="ECO:0007669"/>
    <property type="project" value="UniProtKB-SubCell"/>
</dbReference>
<keyword evidence="5 6" id="KW-0472">Membrane</keyword>
<evidence type="ECO:0000256" key="3">
    <source>
        <dbReference type="ARBA" id="ARBA00022676"/>
    </source>
</evidence>
<proteinExistence type="predicted"/>
<dbReference type="CDD" id="cd00761">
    <property type="entry name" value="Glyco_tranf_GTA_type"/>
    <property type="match status" value="1"/>
</dbReference>
<evidence type="ECO:0000313" key="8">
    <source>
        <dbReference type="EMBL" id="CAB4585737.1"/>
    </source>
</evidence>
<evidence type="ECO:0000256" key="6">
    <source>
        <dbReference type="SAM" id="Phobius"/>
    </source>
</evidence>
<evidence type="ECO:0000256" key="2">
    <source>
        <dbReference type="ARBA" id="ARBA00022475"/>
    </source>
</evidence>
<dbReference type="InterPro" id="IPR001173">
    <property type="entry name" value="Glyco_trans_2-like"/>
</dbReference>
<dbReference type="SUPFAM" id="SSF53448">
    <property type="entry name" value="Nucleotide-diphospho-sugar transferases"/>
    <property type="match status" value="1"/>
</dbReference>
<dbReference type="PANTHER" id="PTHR43646:SF2">
    <property type="entry name" value="GLYCOSYLTRANSFERASE 2-LIKE DOMAIN-CONTAINING PROTEIN"/>
    <property type="match status" value="1"/>
</dbReference>
<keyword evidence="6" id="KW-0812">Transmembrane</keyword>
<evidence type="ECO:0000256" key="5">
    <source>
        <dbReference type="ARBA" id="ARBA00023136"/>
    </source>
</evidence>
<dbReference type="Gene3D" id="3.90.550.10">
    <property type="entry name" value="Spore Coat Polysaccharide Biosynthesis Protein SpsA, Chain A"/>
    <property type="match status" value="1"/>
</dbReference>
<feature type="transmembrane region" description="Helical" evidence="6">
    <location>
        <begin position="268"/>
        <end position="287"/>
    </location>
</feature>
<protein>
    <submittedName>
        <fullName evidence="8">Unannotated protein</fullName>
    </submittedName>
</protein>
<keyword evidence="4" id="KW-0808">Transferase</keyword>
<dbReference type="AlphaFoldDB" id="A0A6J6FBZ0"/>
<comment type="subcellular location">
    <subcellularLocation>
        <location evidence="1">Cell membrane</location>
    </subcellularLocation>
</comment>
<reference evidence="8" key="1">
    <citation type="submission" date="2020-05" db="EMBL/GenBank/DDBJ databases">
        <authorList>
            <person name="Chiriac C."/>
            <person name="Salcher M."/>
            <person name="Ghai R."/>
            <person name="Kavagutti S V."/>
        </authorList>
    </citation>
    <scope>NUCLEOTIDE SEQUENCE</scope>
</reference>
<keyword evidence="3" id="KW-0328">Glycosyltransferase</keyword>
<gene>
    <name evidence="8" type="ORF">UFOPK1798_00092</name>
</gene>
<dbReference type="Pfam" id="PF00535">
    <property type="entry name" value="Glycos_transf_2"/>
    <property type="match status" value="1"/>
</dbReference>
<keyword evidence="6" id="KW-1133">Transmembrane helix</keyword>
<feature type="transmembrane region" description="Helical" evidence="6">
    <location>
        <begin position="320"/>
        <end position="339"/>
    </location>
</feature>
<dbReference type="InterPro" id="IPR029044">
    <property type="entry name" value="Nucleotide-diphossugar_trans"/>
</dbReference>
<dbReference type="EMBL" id="CAEZUH010000003">
    <property type="protein sequence ID" value="CAB4585737.1"/>
    <property type="molecule type" value="Genomic_DNA"/>
</dbReference>
<dbReference type="GO" id="GO:0016757">
    <property type="term" value="F:glycosyltransferase activity"/>
    <property type="evidence" value="ECO:0007669"/>
    <property type="project" value="UniProtKB-KW"/>
</dbReference>
<evidence type="ECO:0000259" key="7">
    <source>
        <dbReference type="Pfam" id="PF00535"/>
    </source>
</evidence>
<keyword evidence="2" id="KW-1003">Cell membrane</keyword>
<accession>A0A6J6FBZ0</accession>
<evidence type="ECO:0000256" key="1">
    <source>
        <dbReference type="ARBA" id="ARBA00004236"/>
    </source>
</evidence>
<sequence>MELVLILACVSLFLVILNNFSIRVVKNKSFSTSNSISVLIPMRNEELNVQECINAVVNQSGLHNYEILVLDDESSDQTLSELRKFSSIKIIEGQPTPQGWLGKLWACHQLAEHSTGEYLVFLDADVRLSKNAISSGLNSMKGWDFISPYPRQLTAGFLQKVFQPLLQWSWLASVPLLLTYKFPIKSMTIANGQFFIVKKSAYLKSGGHFKIKGEVLDDLMLARQLITSGFRGSVAEASQVATCKMYNTNMELIRGYQKSLYKAFGNPIGVVFTLVILILNGIVPIVAVMQGSNLALWAFVLIFLSRVFSSLRTGGIPSTALLHPVAVGLLIILIFYSWYGRLTKTLTWRDRNIIHG</sequence>
<organism evidence="8">
    <name type="scientific">freshwater metagenome</name>
    <dbReference type="NCBI Taxonomy" id="449393"/>
    <lineage>
        <taxon>unclassified sequences</taxon>
        <taxon>metagenomes</taxon>
        <taxon>ecological metagenomes</taxon>
    </lineage>
</organism>
<feature type="domain" description="Glycosyltransferase 2-like" evidence="7">
    <location>
        <begin position="37"/>
        <end position="141"/>
    </location>
</feature>
<evidence type="ECO:0000256" key="4">
    <source>
        <dbReference type="ARBA" id="ARBA00022679"/>
    </source>
</evidence>
<name>A0A6J6FBZ0_9ZZZZ</name>
<dbReference type="PANTHER" id="PTHR43646">
    <property type="entry name" value="GLYCOSYLTRANSFERASE"/>
    <property type="match status" value="1"/>
</dbReference>